<gene>
    <name evidence="1" type="ORF">QO018_003417</name>
</gene>
<keyword evidence="2" id="KW-1185">Reference proteome</keyword>
<organism evidence="1 2">
    <name type="scientific">Azospirillum picis</name>
    <dbReference type="NCBI Taxonomy" id="488438"/>
    <lineage>
        <taxon>Bacteria</taxon>
        <taxon>Pseudomonadati</taxon>
        <taxon>Pseudomonadota</taxon>
        <taxon>Alphaproteobacteria</taxon>
        <taxon>Rhodospirillales</taxon>
        <taxon>Azospirillaceae</taxon>
        <taxon>Azospirillum</taxon>
    </lineage>
</organism>
<evidence type="ECO:0000313" key="1">
    <source>
        <dbReference type="EMBL" id="MDQ0534542.1"/>
    </source>
</evidence>
<sequence length="126" mass="13466">MGRSYSSDLRVRIYGEIEQGGSRRAAAQRFGVSASTSIRLAQRMAATGSLAPARQGRPPGGGKLAPHADFLIGWVEKQGDITMLELAAKLNAERGVTAHPASLSRFLLTRGYSVKKNAAGERGRSR</sequence>
<dbReference type="SUPFAM" id="SSF46689">
    <property type="entry name" value="Homeodomain-like"/>
    <property type="match status" value="1"/>
</dbReference>
<dbReference type="InterPro" id="IPR009057">
    <property type="entry name" value="Homeodomain-like_sf"/>
</dbReference>
<dbReference type="EMBL" id="JAUSVU010000012">
    <property type="protein sequence ID" value="MDQ0534542.1"/>
    <property type="molecule type" value="Genomic_DNA"/>
</dbReference>
<comment type="caution">
    <text evidence="1">The sequence shown here is derived from an EMBL/GenBank/DDBJ whole genome shotgun (WGS) entry which is preliminary data.</text>
</comment>
<proteinExistence type="predicted"/>
<dbReference type="Proteomes" id="UP001244552">
    <property type="component" value="Unassembled WGS sequence"/>
</dbReference>
<evidence type="ECO:0000313" key="2">
    <source>
        <dbReference type="Proteomes" id="UP001244552"/>
    </source>
</evidence>
<reference evidence="1 2" key="1">
    <citation type="submission" date="2023-07" db="EMBL/GenBank/DDBJ databases">
        <title>Genomic Encyclopedia of Type Strains, Phase IV (KMG-IV): sequencing the most valuable type-strain genomes for metagenomic binning, comparative biology and taxonomic classification.</title>
        <authorList>
            <person name="Goeker M."/>
        </authorList>
    </citation>
    <scope>NUCLEOTIDE SEQUENCE [LARGE SCALE GENOMIC DNA]</scope>
    <source>
        <strain evidence="1 2">DSM 19922</strain>
    </source>
</reference>
<name>A0ABU0MM84_9PROT</name>
<accession>A0ABU0MM84</accession>
<protein>
    <submittedName>
        <fullName evidence="1">Transposase</fullName>
    </submittedName>
</protein>